<dbReference type="NCBIfam" id="TIGR01525">
    <property type="entry name" value="ATPase-IB_hvy"/>
    <property type="match status" value="1"/>
</dbReference>
<dbReference type="PROSITE" id="PS00154">
    <property type="entry name" value="ATPASE_E1_E2"/>
    <property type="match status" value="1"/>
</dbReference>
<comment type="caution">
    <text evidence="12">The sequence shown here is derived from an EMBL/GenBank/DDBJ whole genome shotgun (WGS) entry which is preliminary data.</text>
</comment>
<feature type="domain" description="HMA" evidence="11">
    <location>
        <begin position="1"/>
        <end position="56"/>
    </location>
</feature>
<dbReference type="InterPro" id="IPR027256">
    <property type="entry name" value="P-typ_ATPase_IB"/>
</dbReference>
<dbReference type="PANTHER" id="PTHR43520">
    <property type="entry name" value="ATP7, ISOFORM B"/>
    <property type="match status" value="1"/>
</dbReference>
<dbReference type="Proteomes" id="UP000462055">
    <property type="component" value="Unassembled WGS sequence"/>
</dbReference>
<dbReference type="Pfam" id="PF00702">
    <property type="entry name" value="Hydrolase"/>
    <property type="match status" value="1"/>
</dbReference>
<protein>
    <submittedName>
        <fullName evidence="12">Heavy metal translocating P-type ATPase</fullName>
    </submittedName>
</protein>
<dbReference type="GO" id="GO:0055070">
    <property type="term" value="P:copper ion homeostasis"/>
    <property type="evidence" value="ECO:0007669"/>
    <property type="project" value="TreeGrafter"/>
</dbReference>
<name>A0A6I4MP13_9ACTN</name>
<accession>A0A6I4MP13</accession>
<keyword evidence="10" id="KW-1003">Cell membrane</keyword>
<dbReference type="CDD" id="cd00371">
    <property type="entry name" value="HMA"/>
    <property type="match status" value="1"/>
</dbReference>
<dbReference type="EMBL" id="WBMS02000042">
    <property type="protein sequence ID" value="MWA05854.1"/>
    <property type="molecule type" value="Genomic_DNA"/>
</dbReference>
<keyword evidence="13" id="KW-1185">Reference proteome</keyword>
<evidence type="ECO:0000313" key="13">
    <source>
        <dbReference type="Proteomes" id="UP000462055"/>
    </source>
</evidence>
<comment type="similarity">
    <text evidence="2 10">Belongs to the cation transport ATPase (P-type) (TC 3.A.3) family. Type IB subfamily.</text>
</comment>
<organism evidence="12 13">
    <name type="scientific">Actinomadura physcomitrii</name>
    <dbReference type="NCBI Taxonomy" id="2650748"/>
    <lineage>
        <taxon>Bacteria</taxon>
        <taxon>Bacillati</taxon>
        <taxon>Actinomycetota</taxon>
        <taxon>Actinomycetes</taxon>
        <taxon>Streptosporangiales</taxon>
        <taxon>Thermomonosporaceae</taxon>
        <taxon>Actinomadura</taxon>
    </lineage>
</organism>
<dbReference type="Gene3D" id="2.70.150.10">
    <property type="entry name" value="Calcium-transporting ATPase, cytoplasmic transduction domain A"/>
    <property type="match status" value="1"/>
</dbReference>
<evidence type="ECO:0000256" key="9">
    <source>
        <dbReference type="ARBA" id="ARBA00023136"/>
    </source>
</evidence>
<dbReference type="Gene3D" id="3.40.1110.10">
    <property type="entry name" value="Calcium-transporting ATPase, cytoplasmic domain N"/>
    <property type="match status" value="1"/>
</dbReference>
<feature type="transmembrane region" description="Helical" evidence="10">
    <location>
        <begin position="674"/>
        <end position="691"/>
    </location>
</feature>
<feature type="transmembrane region" description="Helical" evidence="10">
    <location>
        <begin position="107"/>
        <end position="124"/>
    </location>
</feature>
<dbReference type="GO" id="GO:0043682">
    <property type="term" value="F:P-type divalent copper transporter activity"/>
    <property type="evidence" value="ECO:0007669"/>
    <property type="project" value="TreeGrafter"/>
</dbReference>
<feature type="transmembrane region" description="Helical" evidence="10">
    <location>
        <begin position="144"/>
        <end position="165"/>
    </location>
</feature>
<keyword evidence="4 10" id="KW-0479">Metal-binding</keyword>
<sequence>MTCAACVSRVEKRLGRIEGVTAAVNLATGRARVDHPPSVSLDDLLAAIERAGYTGRAQVPQRPAAGQGAEEGPSADRAARDRLVILALLAVPVIVLSMVPALQFRNWQQLCFTLAAPVATWGAWPFHARAAAGLRHATATMDTLLSLGVLASFGWSVYALYAGGADMAGMHMSFAWTATPEDATAHLYLEAAVGVPLFVSLGRFLEARARRRTGSVLTGLTSLAARDVRLEDGRRAPIADLAVGGRFVVEPGERIAADGIVVEGSSAVDTHLLNGESAPAECGPGDRVAAGTTSLSGTLVVRATAVGAGTRLARITELVESAQTGKASAQRRADQIAGVFVPMVLAVSVTTFGFWWGAGADTGAALTAAIAVLVVACPCALGLATPLALVAATGAGARRGVLVGGPQVLERLGRIDTVVLDKTGTLTAGAMPVLAVSVLPGEDTGEVLRSAAAVESVSEHPIARAVRQAAVPYGTPSPAADAVTEPGRGVRGEVDGRAVAVGRCEDPETLPDVLRDAVGDADERGHTSVVVTADGRPLAVLTVGDGLRAGADGLVGRLKRMGLRTIMATGDRPAPARTVARRLGVADLRAGLDPIGKADLVAGLQADGRTVAVAGDGINDTAALARADLGIAVADGTDAAIGAADVTLVHPDLGGIADAIALARRTARTIRMNLAWAFAYNVVTVPLAAVGRLNPMLAAAAMSCSSLLVAVNSLRLLRGGRR</sequence>
<feature type="transmembrane region" description="Helical" evidence="10">
    <location>
        <begin position="336"/>
        <end position="358"/>
    </location>
</feature>
<dbReference type="Pfam" id="PF00403">
    <property type="entry name" value="HMA"/>
    <property type="match status" value="1"/>
</dbReference>
<keyword evidence="6 10" id="KW-0067">ATP-binding</keyword>
<dbReference type="InterPro" id="IPR023298">
    <property type="entry name" value="ATPase_P-typ_TM_dom_sf"/>
</dbReference>
<dbReference type="InterPro" id="IPR001757">
    <property type="entry name" value="P_typ_ATPase"/>
</dbReference>
<dbReference type="InterPro" id="IPR008250">
    <property type="entry name" value="ATPase_P-typ_transduc_dom_A_sf"/>
</dbReference>
<feature type="transmembrane region" description="Helical" evidence="10">
    <location>
        <begin position="185"/>
        <end position="205"/>
    </location>
</feature>
<dbReference type="Gene3D" id="3.40.50.1000">
    <property type="entry name" value="HAD superfamily/HAD-like"/>
    <property type="match status" value="1"/>
</dbReference>
<keyword evidence="7" id="KW-1278">Translocase</keyword>
<dbReference type="PRINTS" id="PR00119">
    <property type="entry name" value="CATATPASE"/>
</dbReference>
<dbReference type="GO" id="GO:0005886">
    <property type="term" value="C:plasma membrane"/>
    <property type="evidence" value="ECO:0007669"/>
    <property type="project" value="UniProtKB-SubCell"/>
</dbReference>
<evidence type="ECO:0000256" key="1">
    <source>
        <dbReference type="ARBA" id="ARBA00004651"/>
    </source>
</evidence>
<evidence type="ECO:0000256" key="5">
    <source>
        <dbReference type="ARBA" id="ARBA00022741"/>
    </source>
</evidence>
<dbReference type="PROSITE" id="PS50846">
    <property type="entry name" value="HMA_2"/>
    <property type="match status" value="1"/>
</dbReference>
<dbReference type="Gene3D" id="3.30.70.100">
    <property type="match status" value="1"/>
</dbReference>
<dbReference type="NCBIfam" id="TIGR01494">
    <property type="entry name" value="ATPase_P-type"/>
    <property type="match status" value="2"/>
</dbReference>
<feature type="transmembrane region" description="Helical" evidence="10">
    <location>
        <begin position="364"/>
        <end position="390"/>
    </location>
</feature>
<dbReference type="InterPro" id="IPR018303">
    <property type="entry name" value="ATPase_P-typ_P_site"/>
</dbReference>
<dbReference type="GO" id="GO:0016887">
    <property type="term" value="F:ATP hydrolysis activity"/>
    <property type="evidence" value="ECO:0007669"/>
    <property type="project" value="InterPro"/>
</dbReference>
<dbReference type="PANTHER" id="PTHR43520:SF8">
    <property type="entry name" value="P-TYPE CU(+) TRANSPORTER"/>
    <property type="match status" value="1"/>
</dbReference>
<dbReference type="GO" id="GO:0005507">
    <property type="term" value="F:copper ion binding"/>
    <property type="evidence" value="ECO:0007669"/>
    <property type="project" value="TreeGrafter"/>
</dbReference>
<dbReference type="InterPro" id="IPR006121">
    <property type="entry name" value="HMA_dom"/>
</dbReference>
<dbReference type="SUPFAM" id="SSF56784">
    <property type="entry name" value="HAD-like"/>
    <property type="match status" value="1"/>
</dbReference>
<evidence type="ECO:0000256" key="8">
    <source>
        <dbReference type="ARBA" id="ARBA00022989"/>
    </source>
</evidence>
<evidence type="ECO:0000256" key="2">
    <source>
        <dbReference type="ARBA" id="ARBA00006024"/>
    </source>
</evidence>
<keyword evidence="3 10" id="KW-0812">Transmembrane</keyword>
<evidence type="ECO:0000256" key="4">
    <source>
        <dbReference type="ARBA" id="ARBA00022723"/>
    </source>
</evidence>
<evidence type="ECO:0000256" key="6">
    <source>
        <dbReference type="ARBA" id="ARBA00022840"/>
    </source>
</evidence>
<keyword evidence="5 10" id="KW-0547">Nucleotide-binding</keyword>
<evidence type="ECO:0000313" key="12">
    <source>
        <dbReference type="EMBL" id="MWA05854.1"/>
    </source>
</evidence>
<dbReference type="GO" id="GO:0005524">
    <property type="term" value="F:ATP binding"/>
    <property type="evidence" value="ECO:0007669"/>
    <property type="project" value="UniProtKB-UniRule"/>
</dbReference>
<proteinExistence type="inferred from homology"/>
<dbReference type="Pfam" id="PF00122">
    <property type="entry name" value="E1-E2_ATPase"/>
    <property type="match status" value="1"/>
</dbReference>
<dbReference type="AlphaFoldDB" id="A0A6I4MP13"/>
<comment type="subcellular location">
    <subcellularLocation>
        <location evidence="1">Cell membrane</location>
        <topology evidence="1">Multi-pass membrane protein</topology>
    </subcellularLocation>
</comment>
<feature type="transmembrane region" description="Helical" evidence="10">
    <location>
        <begin position="83"/>
        <end position="101"/>
    </location>
</feature>
<dbReference type="SUPFAM" id="SSF81653">
    <property type="entry name" value="Calcium ATPase, transduction domain A"/>
    <property type="match status" value="1"/>
</dbReference>
<evidence type="ECO:0000256" key="7">
    <source>
        <dbReference type="ARBA" id="ARBA00022967"/>
    </source>
</evidence>
<dbReference type="InterPro" id="IPR023299">
    <property type="entry name" value="ATPase_P-typ_cyto_dom_N"/>
</dbReference>
<evidence type="ECO:0000256" key="10">
    <source>
        <dbReference type="RuleBase" id="RU362081"/>
    </source>
</evidence>
<feature type="transmembrane region" description="Helical" evidence="10">
    <location>
        <begin position="697"/>
        <end position="717"/>
    </location>
</feature>
<dbReference type="NCBIfam" id="TIGR01511">
    <property type="entry name" value="ATPase-IB1_Cu"/>
    <property type="match status" value="1"/>
</dbReference>
<reference evidence="12" key="1">
    <citation type="submission" date="2019-12" db="EMBL/GenBank/DDBJ databases">
        <title>Actinomadura physcomitrii sp. nov., a novel actinomycete isolated from moss [Physcomitrium sphaericum (Ludw) Fuernr].</title>
        <authorList>
            <person name="Zhuang X."/>
        </authorList>
    </citation>
    <scope>NUCLEOTIDE SEQUENCE [LARGE SCALE GENOMIC DNA]</scope>
    <source>
        <strain evidence="12">LD22</strain>
    </source>
</reference>
<dbReference type="InterPro" id="IPR036163">
    <property type="entry name" value="HMA_dom_sf"/>
</dbReference>
<dbReference type="InterPro" id="IPR059000">
    <property type="entry name" value="ATPase_P-type_domA"/>
</dbReference>
<dbReference type="SUPFAM" id="SSF81665">
    <property type="entry name" value="Calcium ATPase, transmembrane domain M"/>
    <property type="match status" value="1"/>
</dbReference>
<gene>
    <name evidence="12" type="ORF">F8568_036970</name>
</gene>
<dbReference type="InterPro" id="IPR036412">
    <property type="entry name" value="HAD-like_sf"/>
</dbReference>
<evidence type="ECO:0000256" key="3">
    <source>
        <dbReference type="ARBA" id="ARBA00022692"/>
    </source>
</evidence>
<keyword evidence="9 10" id="KW-0472">Membrane</keyword>
<evidence type="ECO:0000259" key="11">
    <source>
        <dbReference type="PROSITE" id="PS50846"/>
    </source>
</evidence>
<dbReference type="SUPFAM" id="SSF55008">
    <property type="entry name" value="HMA, heavy metal-associated domain"/>
    <property type="match status" value="1"/>
</dbReference>
<keyword evidence="8 10" id="KW-1133">Transmembrane helix</keyword>
<dbReference type="InterPro" id="IPR023214">
    <property type="entry name" value="HAD_sf"/>
</dbReference>